<dbReference type="OMA" id="HMTADMT"/>
<feature type="region of interest" description="Disordered" evidence="1">
    <location>
        <begin position="266"/>
        <end position="295"/>
    </location>
</feature>
<dbReference type="AlphaFoldDB" id="A0A1X2HTJ0"/>
<organism evidence="3 4">
    <name type="scientific">Syncephalastrum racemosum</name>
    <name type="common">Filamentous fungus</name>
    <dbReference type="NCBI Taxonomy" id="13706"/>
    <lineage>
        <taxon>Eukaryota</taxon>
        <taxon>Fungi</taxon>
        <taxon>Fungi incertae sedis</taxon>
        <taxon>Mucoromycota</taxon>
        <taxon>Mucoromycotina</taxon>
        <taxon>Mucoromycetes</taxon>
        <taxon>Mucorales</taxon>
        <taxon>Syncephalastraceae</taxon>
        <taxon>Syncephalastrum</taxon>
    </lineage>
</organism>
<feature type="transmembrane region" description="Helical" evidence="2">
    <location>
        <begin position="79"/>
        <end position="99"/>
    </location>
</feature>
<dbReference type="OrthoDB" id="3210850at2759"/>
<dbReference type="Proteomes" id="UP000242180">
    <property type="component" value="Unassembled WGS sequence"/>
</dbReference>
<evidence type="ECO:0008006" key="5">
    <source>
        <dbReference type="Google" id="ProtNLM"/>
    </source>
</evidence>
<dbReference type="EMBL" id="MCGN01000001">
    <property type="protein sequence ID" value="ORZ02841.1"/>
    <property type="molecule type" value="Genomic_DNA"/>
</dbReference>
<feature type="transmembrane region" description="Helical" evidence="2">
    <location>
        <begin position="119"/>
        <end position="137"/>
    </location>
</feature>
<reference evidence="3 4" key="1">
    <citation type="submission" date="2016-07" db="EMBL/GenBank/DDBJ databases">
        <title>Pervasive Adenine N6-methylation of Active Genes in Fungi.</title>
        <authorList>
            <consortium name="DOE Joint Genome Institute"/>
            <person name="Mondo S.J."/>
            <person name="Dannebaum R.O."/>
            <person name="Kuo R.C."/>
            <person name="Labutti K."/>
            <person name="Haridas S."/>
            <person name="Kuo A."/>
            <person name="Salamov A."/>
            <person name="Ahrendt S.R."/>
            <person name="Lipzen A."/>
            <person name="Sullivan W."/>
            <person name="Andreopoulos W.B."/>
            <person name="Clum A."/>
            <person name="Lindquist E."/>
            <person name="Daum C."/>
            <person name="Ramamoorthy G.K."/>
            <person name="Gryganskyi A."/>
            <person name="Culley D."/>
            <person name="Magnuson J.K."/>
            <person name="James T.Y."/>
            <person name="O'Malley M.A."/>
            <person name="Stajich J.E."/>
            <person name="Spatafora J.W."/>
            <person name="Visel A."/>
            <person name="Grigoriev I.V."/>
        </authorList>
    </citation>
    <scope>NUCLEOTIDE SEQUENCE [LARGE SCALE GENOMIC DNA]</scope>
    <source>
        <strain evidence="3 4">NRRL 2496</strain>
    </source>
</reference>
<evidence type="ECO:0000256" key="2">
    <source>
        <dbReference type="SAM" id="Phobius"/>
    </source>
</evidence>
<keyword evidence="2" id="KW-0472">Membrane</keyword>
<evidence type="ECO:0000256" key="1">
    <source>
        <dbReference type="SAM" id="MobiDB-lite"/>
    </source>
</evidence>
<comment type="caution">
    <text evidence="3">The sequence shown here is derived from an EMBL/GenBank/DDBJ whole genome shotgun (WGS) entry which is preliminary data.</text>
</comment>
<proteinExistence type="predicted"/>
<evidence type="ECO:0000313" key="4">
    <source>
        <dbReference type="Proteomes" id="UP000242180"/>
    </source>
</evidence>
<keyword evidence="2" id="KW-0812">Transmembrane</keyword>
<feature type="transmembrane region" description="Helical" evidence="2">
    <location>
        <begin position="44"/>
        <end position="67"/>
    </location>
</feature>
<keyword evidence="2" id="KW-1133">Transmembrane helix</keyword>
<protein>
    <recommendedName>
        <fullName evidence="5">G-protein coupled receptors family 1 profile domain-containing protein</fullName>
    </recommendedName>
</protein>
<dbReference type="PANTHER" id="PTHR38848:SF3">
    <property type="entry name" value="G-PROTEIN COUPLED RECEPTORS FAMILY 3 PROFILE DOMAIN-CONTAINING PROTEIN"/>
    <property type="match status" value="1"/>
</dbReference>
<evidence type="ECO:0000313" key="3">
    <source>
        <dbReference type="EMBL" id="ORZ02841.1"/>
    </source>
</evidence>
<feature type="transmembrane region" description="Helical" evidence="2">
    <location>
        <begin position="209"/>
        <end position="229"/>
    </location>
</feature>
<feature type="transmembrane region" description="Helical" evidence="2">
    <location>
        <begin position="13"/>
        <end position="32"/>
    </location>
</feature>
<name>A0A1X2HTJ0_SYNRA</name>
<feature type="compositionally biased region" description="Polar residues" evidence="1">
    <location>
        <begin position="352"/>
        <end position="365"/>
    </location>
</feature>
<accession>A0A1X2HTJ0</accession>
<sequence length="365" mass="40621">MDLSYANPDAVEIMTEGICLVCLTVLAAAMGAKTSGERLKTITFARTLVIIVYFFSWAFAAITIVVLSTNYNNPVSCTAGITSCDVFYAGSKVIMYCWLIERVHLVTTVRVARRHSKMYIFNMCLIVPYVFVFVLMLRFRINYITETGECINGLERYASIPLLSYDFLLNSYLTFLFVRPLLRSAYGSSASQDGWNRNSRLKRLAQRTLFASVVCLIVSFVNILVLVILNGQERGVMCLTMCCVDVTINVVTVHWVTSASRRSLAAPKGPVLSSSGRGSQHSSSDKHHRMPPTSSVVEHEGVFTRTVHCSFEQQAFEGHYAFYPRDTKTVSESACSKRDSHASLTSEDDSVKSTQASQSSVQPLH</sequence>
<dbReference type="InParanoid" id="A0A1X2HTJ0"/>
<feature type="compositionally biased region" description="Low complexity" evidence="1">
    <location>
        <begin position="273"/>
        <end position="282"/>
    </location>
</feature>
<feature type="transmembrane region" description="Helical" evidence="2">
    <location>
        <begin position="157"/>
        <end position="178"/>
    </location>
</feature>
<dbReference type="PANTHER" id="PTHR38848">
    <property type="entry name" value="G-PROTEIN COUPLED RECEPTORS FAMILY 3 PROFILE DOMAIN-CONTAINING PROTEIN"/>
    <property type="match status" value="1"/>
</dbReference>
<keyword evidence="4" id="KW-1185">Reference proteome</keyword>
<feature type="region of interest" description="Disordered" evidence="1">
    <location>
        <begin position="333"/>
        <end position="365"/>
    </location>
</feature>
<gene>
    <name evidence="3" type="ORF">BCR43DRAFT_449887</name>
</gene>